<protein>
    <submittedName>
        <fullName evidence="3">Uncharacterized protein</fullName>
    </submittedName>
</protein>
<feature type="region of interest" description="Disordered" evidence="1">
    <location>
        <begin position="90"/>
        <end position="143"/>
    </location>
</feature>
<dbReference type="EMBL" id="KZ819603">
    <property type="protein sequence ID" value="PWN34942.1"/>
    <property type="molecule type" value="Genomic_DNA"/>
</dbReference>
<dbReference type="AlphaFoldDB" id="A0A316VBK2"/>
<feature type="region of interest" description="Disordered" evidence="1">
    <location>
        <begin position="248"/>
        <end position="299"/>
    </location>
</feature>
<organism evidence="3 4">
    <name type="scientific">Meira miltonrushii</name>
    <dbReference type="NCBI Taxonomy" id="1280837"/>
    <lineage>
        <taxon>Eukaryota</taxon>
        <taxon>Fungi</taxon>
        <taxon>Dikarya</taxon>
        <taxon>Basidiomycota</taxon>
        <taxon>Ustilaginomycotina</taxon>
        <taxon>Exobasidiomycetes</taxon>
        <taxon>Exobasidiales</taxon>
        <taxon>Brachybasidiaceae</taxon>
        <taxon>Meira</taxon>
    </lineage>
</organism>
<evidence type="ECO:0000256" key="2">
    <source>
        <dbReference type="SAM" id="Phobius"/>
    </source>
</evidence>
<keyword evidence="2" id="KW-1133">Transmembrane helix</keyword>
<evidence type="ECO:0000313" key="3">
    <source>
        <dbReference type="EMBL" id="PWN34942.1"/>
    </source>
</evidence>
<feature type="transmembrane region" description="Helical" evidence="2">
    <location>
        <begin position="42"/>
        <end position="72"/>
    </location>
</feature>
<keyword evidence="4" id="KW-1185">Reference proteome</keyword>
<dbReference type="RefSeq" id="XP_025355244.1">
    <property type="nucleotide sequence ID" value="XM_025500344.1"/>
</dbReference>
<feature type="compositionally biased region" description="Basic and acidic residues" evidence="1">
    <location>
        <begin position="513"/>
        <end position="523"/>
    </location>
</feature>
<name>A0A316VBK2_9BASI</name>
<evidence type="ECO:0000256" key="1">
    <source>
        <dbReference type="SAM" id="MobiDB-lite"/>
    </source>
</evidence>
<reference evidence="3 4" key="1">
    <citation type="journal article" date="2018" name="Mol. Biol. Evol.">
        <title>Broad Genomic Sampling Reveals a Smut Pathogenic Ancestry of the Fungal Clade Ustilaginomycotina.</title>
        <authorList>
            <person name="Kijpornyongpan T."/>
            <person name="Mondo S.J."/>
            <person name="Barry K."/>
            <person name="Sandor L."/>
            <person name="Lee J."/>
            <person name="Lipzen A."/>
            <person name="Pangilinan J."/>
            <person name="LaButti K."/>
            <person name="Hainaut M."/>
            <person name="Henrissat B."/>
            <person name="Grigoriev I.V."/>
            <person name="Spatafora J.W."/>
            <person name="Aime M.C."/>
        </authorList>
    </citation>
    <scope>NUCLEOTIDE SEQUENCE [LARGE SCALE GENOMIC DNA]</scope>
    <source>
        <strain evidence="3 4">MCA 3882</strain>
    </source>
</reference>
<dbReference type="InParanoid" id="A0A316VBK2"/>
<feature type="compositionally biased region" description="Polar residues" evidence="1">
    <location>
        <begin position="529"/>
        <end position="539"/>
    </location>
</feature>
<proteinExistence type="predicted"/>
<dbReference type="Proteomes" id="UP000245771">
    <property type="component" value="Unassembled WGS sequence"/>
</dbReference>
<feature type="region of interest" description="Disordered" evidence="1">
    <location>
        <begin position="388"/>
        <end position="407"/>
    </location>
</feature>
<feature type="compositionally biased region" description="Basic and acidic residues" evidence="1">
    <location>
        <begin position="281"/>
        <end position="295"/>
    </location>
</feature>
<feature type="region of interest" description="Disordered" evidence="1">
    <location>
        <begin position="480"/>
        <end position="539"/>
    </location>
</feature>
<keyword evidence="2" id="KW-0472">Membrane</keyword>
<sequence>MRIAKGNQQSQKKQLKDIKIYLMHAPADGKQERLLQKKAEKLFTIIVFFCALSYELMNFVIIKLTFIFVLALNGCVLAVKNRKEVANANPSLKKKHDDMTAEPVPDLNFPPPEEVAQSTGGVHPSASSSDSEKDSVPKKKTYYQRMKERRLKDGTLDEWKARIEERRKLFWSKMTPEQKIEKGRKYNKTKLKKIRDILCTLEHIRRQLYVLEDLQNKIVYASATNICRKKPCPELSSTHSAEATKIAEKRKPDQELQPESLAQPPSSKKAEIPDLNFPPPPEKENLKSQKDDKSKTRYSRKIQKMIDQGTYEDFLNAESARKRAHFANLTPEEKLRISRKNQISLYERLQKLALLQAVAVKDTNEAEGTNTPKKYNLRVRVPRKPISSVSVPRREPIPDLNFPPPAEEDQVKLTDMQTKEILPKSRGASAYARFIARHVERGTLEAYREAEKSRRKEFRARFTAEELKAINHKHDAIRRARNANSKERLENARRISRLSTSRYKARMRAKKKGLPEDPKDAIRRKQAKIVSTPNDNASG</sequence>
<dbReference type="GeneID" id="37022125"/>
<feature type="compositionally biased region" description="Basic residues" evidence="1">
    <location>
        <begin position="503"/>
        <end position="512"/>
    </location>
</feature>
<accession>A0A316VBK2</accession>
<keyword evidence="2" id="KW-0812">Transmembrane</keyword>
<gene>
    <name evidence="3" type="ORF">FA14DRAFT_171662</name>
</gene>
<feature type="compositionally biased region" description="Basic and acidic residues" evidence="1">
    <location>
        <begin position="480"/>
        <end position="493"/>
    </location>
</feature>
<evidence type="ECO:0000313" key="4">
    <source>
        <dbReference type="Proteomes" id="UP000245771"/>
    </source>
</evidence>